<name>A0A0H3FLB3_KLEAK</name>
<feature type="transmembrane region" description="Helical" evidence="1">
    <location>
        <begin position="48"/>
        <end position="71"/>
    </location>
</feature>
<protein>
    <submittedName>
        <fullName evidence="2">Uncharacterized protein</fullName>
    </submittedName>
</protein>
<gene>
    <name evidence="2" type="ordered locus">EAE_01270</name>
</gene>
<keyword evidence="1" id="KW-0472">Membrane</keyword>
<evidence type="ECO:0000256" key="1">
    <source>
        <dbReference type="SAM" id="Phobius"/>
    </source>
</evidence>
<proteinExistence type="predicted"/>
<feature type="transmembrane region" description="Helical" evidence="1">
    <location>
        <begin position="77"/>
        <end position="98"/>
    </location>
</feature>
<organism evidence="2 3">
    <name type="scientific">Klebsiella aerogenes (strain ATCC 13048 / DSM 30053 / CCUG 1429 / JCM 1235 / KCTC 2190 / NBRC 13534 / NCIMB 10102 / NCTC 10006 / CDC 819-56)</name>
    <name type="common">Enterobacter aerogenes</name>
    <dbReference type="NCBI Taxonomy" id="1028307"/>
    <lineage>
        <taxon>Bacteria</taxon>
        <taxon>Pseudomonadati</taxon>
        <taxon>Pseudomonadota</taxon>
        <taxon>Gammaproteobacteria</taxon>
        <taxon>Enterobacterales</taxon>
        <taxon>Enterobacteriaceae</taxon>
        <taxon>Klebsiella/Raoultella group</taxon>
        <taxon>Klebsiella</taxon>
    </lineage>
</organism>
<dbReference type="OrthoDB" id="6631058at2"/>
<dbReference type="eggNOG" id="ENOG5033H2E">
    <property type="taxonomic scope" value="Bacteria"/>
</dbReference>
<sequence>MKTNITEKDLVDNGFSDKNISRLKEILSRQENSGESLTTLITDLRKRFYAGALCLALLFSLAIFALIFYPIAVGLSYIPAMIIGIAIIYYVIPLDLSWKAWRFVKGSK</sequence>
<dbReference type="Proteomes" id="UP000008881">
    <property type="component" value="Chromosome"/>
</dbReference>
<dbReference type="HOGENOM" id="CLU_158506_0_0_6"/>
<keyword evidence="3" id="KW-1185">Reference proteome</keyword>
<dbReference type="RefSeq" id="WP_015703216.1">
    <property type="nucleotide sequence ID" value="NC_015663.1"/>
</dbReference>
<reference evidence="2 3" key="1">
    <citation type="journal article" date="2012" name="J. Bacteriol.">
        <title>Complete genome sequence of Enterobacter aerogenes KCTC 2190.</title>
        <authorList>
            <person name="Shin S.H."/>
            <person name="Kim S."/>
            <person name="Kim J.Y."/>
            <person name="Lee S."/>
            <person name="Um Y."/>
            <person name="Oh M.K."/>
            <person name="Kim Y.R."/>
            <person name="Lee J."/>
            <person name="Yang K.S."/>
        </authorList>
    </citation>
    <scope>NUCLEOTIDE SEQUENCE [LARGE SCALE GENOMIC DNA]</scope>
    <source>
        <strain evidence="2 3">KCTC 2190</strain>
    </source>
</reference>
<evidence type="ECO:0000313" key="3">
    <source>
        <dbReference type="Proteomes" id="UP000008881"/>
    </source>
</evidence>
<keyword evidence="1" id="KW-0812">Transmembrane</keyword>
<dbReference type="EMBL" id="CP002824">
    <property type="protein sequence ID" value="AEG95190.1"/>
    <property type="molecule type" value="Genomic_DNA"/>
</dbReference>
<dbReference type="GeneID" id="93313383"/>
<dbReference type="KEGG" id="eae:EAE_01270"/>
<dbReference type="AlphaFoldDB" id="A0A0H3FLB3"/>
<evidence type="ECO:0000313" key="2">
    <source>
        <dbReference type="EMBL" id="AEG95190.1"/>
    </source>
</evidence>
<keyword evidence="1" id="KW-1133">Transmembrane helix</keyword>
<accession>A0A0H3FLB3</accession>